<evidence type="ECO:0000313" key="3">
    <source>
        <dbReference type="Proteomes" id="UP000219813"/>
    </source>
</evidence>
<dbReference type="GeneID" id="39866684"/>
<dbReference type="AlphaFoldDB" id="A0A1D3JI46"/>
<dbReference type="Pfam" id="PF12420">
    <property type="entry name" value="DUF3671"/>
    <property type="match status" value="1"/>
</dbReference>
<protein>
    <submittedName>
        <fullName evidence="2">Fam-m protein</fullName>
    </submittedName>
</protein>
<evidence type="ECO:0000313" key="2">
    <source>
        <dbReference type="EMBL" id="SBT86169.1"/>
    </source>
</evidence>
<dbReference type="KEGG" id="pmal:PMUG01_03012000"/>
<accession>A0A1D3JI46</accession>
<keyword evidence="1" id="KW-1133">Transmembrane helix</keyword>
<dbReference type="RefSeq" id="XP_028859345.1">
    <property type="nucleotide sequence ID" value="XM_029008749.1"/>
</dbReference>
<keyword evidence="1" id="KW-0472">Membrane</keyword>
<reference evidence="2 3" key="1">
    <citation type="submission" date="2016-06" db="EMBL/GenBank/DDBJ databases">
        <authorList>
            <consortium name="Pathogen Informatics"/>
        </authorList>
    </citation>
    <scope>NUCLEOTIDE SEQUENCE [LARGE SCALE GENOMIC DNA]</scope>
</reference>
<dbReference type="VEuPathDB" id="PlasmoDB:PmUG01_03012000"/>
<dbReference type="InterPro" id="IPR022139">
    <property type="entry name" value="Fam-L/Fam-M-like_plasmodium"/>
</dbReference>
<evidence type="ECO:0000256" key="1">
    <source>
        <dbReference type="SAM" id="Phobius"/>
    </source>
</evidence>
<feature type="transmembrane region" description="Helical" evidence="1">
    <location>
        <begin position="6"/>
        <end position="27"/>
    </location>
</feature>
<dbReference type="Proteomes" id="UP000219813">
    <property type="component" value="Chromosome 3"/>
</dbReference>
<organism evidence="2 3">
    <name type="scientific">Plasmodium malariae</name>
    <dbReference type="NCBI Taxonomy" id="5858"/>
    <lineage>
        <taxon>Eukaryota</taxon>
        <taxon>Sar</taxon>
        <taxon>Alveolata</taxon>
        <taxon>Apicomplexa</taxon>
        <taxon>Aconoidasida</taxon>
        <taxon>Haemosporida</taxon>
        <taxon>Plasmodiidae</taxon>
        <taxon>Plasmodium</taxon>
        <taxon>Plasmodium (Plasmodium)</taxon>
    </lineage>
</organism>
<dbReference type="EMBL" id="LT594624">
    <property type="protein sequence ID" value="SBT86169.1"/>
    <property type="molecule type" value="Genomic_DNA"/>
</dbReference>
<name>A0A1D3JI46_PLAMA</name>
<feature type="transmembrane region" description="Helical" evidence="1">
    <location>
        <begin position="218"/>
        <end position="239"/>
    </location>
</feature>
<feature type="transmembrane region" description="Helical" evidence="1">
    <location>
        <begin position="160"/>
        <end position="178"/>
    </location>
</feature>
<sequence length="258" mass="30373">MMEQNIKLLYFFLIATFVFLAWICNFYHDVSTFNKYLDYNCSDGIELFTRNYRILAKYKQYKDSYIVRLKQDILKNIESEEKILYNNEKGNNEKNPQFNRSSLNREGLYTQTKDKNDEIFDSKHLNFEQKLIKKSISDFLEKRRTRNIISKKIKYKSYEFGVGLFFISLLLAIGFPILHGCQVFEIAWAWLKSLGPLGSFCNVIKDFLGLTQFNFFPIAYTVILMLLSAIFIMVAPNIFKEDGSINKLSLGVNKMNYK</sequence>
<keyword evidence="1" id="KW-0812">Transmembrane</keyword>
<keyword evidence="3" id="KW-1185">Reference proteome</keyword>
<gene>
    <name evidence="2" type="primary">PmUG01_03012000</name>
    <name evidence="2" type="ORF">PMUG01_03012000</name>
</gene>
<proteinExistence type="predicted"/>